<gene>
    <name evidence="2" type="ORF">SSPO_000670</name>
</gene>
<feature type="compositionally biased region" description="Basic and acidic residues" evidence="1">
    <location>
        <begin position="122"/>
        <end position="135"/>
    </location>
</feature>
<evidence type="ECO:0000256" key="1">
    <source>
        <dbReference type="SAM" id="MobiDB-lite"/>
    </source>
</evidence>
<dbReference type="Proteomes" id="UP000463951">
    <property type="component" value="Chromosome"/>
</dbReference>
<dbReference type="EMBL" id="AP019620">
    <property type="protein sequence ID" value="BBJ37349.1"/>
    <property type="molecule type" value="Genomic_DNA"/>
</dbReference>
<sequence length="147" mass="16179">MVFASTPKKLGVEAERLFHCFVAFLTAASQRLLLFERTLSVPCWAVKRCDCAARQPIAAESANRHPSNASVIGSSNLVGNEGAHLRAVAVTSRRPASPSFQHPADWVQRFAVARMTKHWREGRLTPDSRAERRGLDPGSWTPETLGS</sequence>
<dbReference type="AlphaFoldDB" id="A0A499UJW4"/>
<evidence type="ECO:0000313" key="2">
    <source>
        <dbReference type="EMBL" id="BBJ37349.1"/>
    </source>
</evidence>
<proteinExistence type="predicted"/>
<accession>A0A499UJW4</accession>
<evidence type="ECO:0000313" key="3">
    <source>
        <dbReference type="Proteomes" id="UP000463951"/>
    </source>
</evidence>
<feature type="region of interest" description="Disordered" evidence="1">
    <location>
        <begin position="122"/>
        <end position="147"/>
    </location>
</feature>
<reference evidence="2 3" key="1">
    <citation type="journal article" date="2020" name="Int. J. Syst. Evol. Microbiol.">
        <title>Reclassification of Streptomyces castelarensis and Streptomyces sporoclivatus as later heterotypic synonyms of Streptomyces antimycoticus.</title>
        <authorList>
            <person name="Komaki H."/>
            <person name="Tamura T."/>
        </authorList>
    </citation>
    <scope>NUCLEOTIDE SEQUENCE [LARGE SCALE GENOMIC DNA]</scope>
    <source>
        <strain evidence="2 3">NBRC 100767</strain>
    </source>
</reference>
<organism evidence="2 3">
    <name type="scientific">Streptomyces antimycoticus</name>
    <dbReference type="NCBI Taxonomy" id="68175"/>
    <lineage>
        <taxon>Bacteria</taxon>
        <taxon>Bacillati</taxon>
        <taxon>Actinomycetota</taxon>
        <taxon>Actinomycetes</taxon>
        <taxon>Kitasatosporales</taxon>
        <taxon>Streptomycetaceae</taxon>
        <taxon>Streptomyces</taxon>
        <taxon>Streptomyces violaceusniger group</taxon>
    </lineage>
</organism>
<protein>
    <submittedName>
        <fullName evidence="2">Uncharacterized protein</fullName>
    </submittedName>
</protein>
<name>A0A499UJW4_9ACTN</name>